<dbReference type="Proteomes" id="UP000271974">
    <property type="component" value="Unassembled WGS sequence"/>
</dbReference>
<dbReference type="InterPro" id="IPR036770">
    <property type="entry name" value="Ankyrin_rpt-contain_sf"/>
</dbReference>
<dbReference type="Gene3D" id="1.25.40.20">
    <property type="entry name" value="Ankyrin repeat-containing domain"/>
    <property type="match status" value="1"/>
</dbReference>
<reference evidence="2 3" key="1">
    <citation type="submission" date="2019-01" db="EMBL/GenBank/DDBJ databases">
        <title>A draft genome assembly of the solar-powered sea slug Elysia chlorotica.</title>
        <authorList>
            <person name="Cai H."/>
            <person name="Li Q."/>
            <person name="Fang X."/>
            <person name="Li J."/>
            <person name="Curtis N.E."/>
            <person name="Altenburger A."/>
            <person name="Shibata T."/>
            <person name="Feng M."/>
            <person name="Maeda T."/>
            <person name="Schwartz J.A."/>
            <person name="Shigenobu S."/>
            <person name="Lundholm N."/>
            <person name="Nishiyama T."/>
            <person name="Yang H."/>
            <person name="Hasebe M."/>
            <person name="Li S."/>
            <person name="Pierce S.K."/>
            <person name="Wang J."/>
        </authorList>
    </citation>
    <scope>NUCLEOTIDE SEQUENCE [LARGE SCALE GENOMIC DNA]</scope>
    <source>
        <strain evidence="2">EC2010</strain>
        <tissue evidence="2">Whole organism of an adult</tissue>
    </source>
</reference>
<dbReference type="OrthoDB" id="10455334at2759"/>
<dbReference type="SUPFAM" id="SSF48403">
    <property type="entry name" value="Ankyrin repeat"/>
    <property type="match status" value="1"/>
</dbReference>
<keyword evidence="3" id="KW-1185">Reference proteome</keyword>
<dbReference type="STRING" id="188477.A0A3S0ZW28"/>
<feature type="non-terminal residue" evidence="2">
    <location>
        <position position="299"/>
    </location>
</feature>
<gene>
    <name evidence="2" type="ORF">EGW08_004096</name>
</gene>
<dbReference type="AlphaFoldDB" id="A0A3S0ZW28"/>
<name>A0A3S0ZW28_ELYCH</name>
<feature type="compositionally biased region" description="Polar residues" evidence="1">
    <location>
        <begin position="82"/>
        <end position="94"/>
    </location>
</feature>
<feature type="region of interest" description="Disordered" evidence="1">
    <location>
        <begin position="53"/>
        <end position="104"/>
    </location>
</feature>
<proteinExistence type="predicted"/>
<protein>
    <submittedName>
        <fullName evidence="2">Uncharacterized protein</fullName>
    </submittedName>
</protein>
<evidence type="ECO:0000256" key="1">
    <source>
        <dbReference type="SAM" id="MobiDB-lite"/>
    </source>
</evidence>
<accession>A0A3S0ZW28</accession>
<comment type="caution">
    <text evidence="2">The sequence shown here is derived from an EMBL/GenBank/DDBJ whole genome shotgun (WGS) entry which is preliminary data.</text>
</comment>
<sequence length="299" mass="33337">MRVTIAELLIECGINVLMTRKDGRIAVEVMSVSDSIRNTVQNATDLAMAIERHKEPAKSSKAKPTQADQENPHPKQHARAGQTGQTRPTNSSSDAGPGANRRRECDECEGYLQNAQRSTNYRNLTSVYKDLVKVVKANHKQDERHRTLRAESIKLIARLLLAKNELEIPDCITDLKAVDFKELVFFAAEARKWAHLSNLVYKFKEQKGRDALSRFAETLSVDEVIEDADMAESCKDELVRLLVSHGAHRETALQKAAQENCWKVALTLLDFGANPSNLTLSEGDTPLHVAVTIALEKDP</sequence>
<organism evidence="2 3">
    <name type="scientific">Elysia chlorotica</name>
    <name type="common">Eastern emerald elysia</name>
    <name type="synonym">Sea slug</name>
    <dbReference type="NCBI Taxonomy" id="188477"/>
    <lineage>
        <taxon>Eukaryota</taxon>
        <taxon>Metazoa</taxon>
        <taxon>Spiralia</taxon>
        <taxon>Lophotrochozoa</taxon>
        <taxon>Mollusca</taxon>
        <taxon>Gastropoda</taxon>
        <taxon>Heterobranchia</taxon>
        <taxon>Euthyneura</taxon>
        <taxon>Panpulmonata</taxon>
        <taxon>Sacoglossa</taxon>
        <taxon>Placobranchoidea</taxon>
        <taxon>Plakobranchidae</taxon>
        <taxon>Elysia</taxon>
    </lineage>
</organism>
<evidence type="ECO:0000313" key="2">
    <source>
        <dbReference type="EMBL" id="RUS88134.1"/>
    </source>
</evidence>
<evidence type="ECO:0000313" key="3">
    <source>
        <dbReference type="Proteomes" id="UP000271974"/>
    </source>
</evidence>
<dbReference type="EMBL" id="RQTK01000092">
    <property type="protein sequence ID" value="RUS88134.1"/>
    <property type="molecule type" value="Genomic_DNA"/>
</dbReference>